<evidence type="ECO:0000313" key="2">
    <source>
        <dbReference type="Proteomes" id="UP000257109"/>
    </source>
</evidence>
<proteinExistence type="predicted"/>
<sequence length="133" mass="14972">MDLSSTTIAMVERQWFTFVSQNTEDRIHQSALAIQSISFDNLQLLKSSGSRTSQSGWDDSSEPRLLMMGQGPCKTNARDVFTNDVQRLFDSTQKIVSPQQTNHDMVSHRAKARVAAKELKGLFMCNSIEETTK</sequence>
<evidence type="ECO:0000313" key="1">
    <source>
        <dbReference type="EMBL" id="RDX98099.1"/>
    </source>
</evidence>
<dbReference type="OrthoDB" id="422637at2759"/>
<reference evidence="1" key="1">
    <citation type="submission" date="2018-05" db="EMBL/GenBank/DDBJ databases">
        <title>Draft genome of Mucuna pruriens seed.</title>
        <authorList>
            <person name="Nnadi N.E."/>
            <person name="Vos R."/>
            <person name="Hasami M.H."/>
            <person name="Devisetty U.K."/>
            <person name="Aguiy J.C."/>
        </authorList>
    </citation>
    <scope>NUCLEOTIDE SEQUENCE [LARGE SCALE GENOMIC DNA]</scope>
    <source>
        <strain evidence="1">JCA_2017</strain>
    </source>
</reference>
<gene>
    <name evidence="1" type="ORF">CR513_19026</name>
</gene>
<organism evidence="1 2">
    <name type="scientific">Mucuna pruriens</name>
    <name type="common">Velvet bean</name>
    <name type="synonym">Dolichos pruriens</name>
    <dbReference type="NCBI Taxonomy" id="157652"/>
    <lineage>
        <taxon>Eukaryota</taxon>
        <taxon>Viridiplantae</taxon>
        <taxon>Streptophyta</taxon>
        <taxon>Embryophyta</taxon>
        <taxon>Tracheophyta</taxon>
        <taxon>Spermatophyta</taxon>
        <taxon>Magnoliopsida</taxon>
        <taxon>eudicotyledons</taxon>
        <taxon>Gunneridae</taxon>
        <taxon>Pentapetalae</taxon>
        <taxon>rosids</taxon>
        <taxon>fabids</taxon>
        <taxon>Fabales</taxon>
        <taxon>Fabaceae</taxon>
        <taxon>Papilionoideae</taxon>
        <taxon>50 kb inversion clade</taxon>
        <taxon>NPAAA clade</taxon>
        <taxon>indigoferoid/millettioid clade</taxon>
        <taxon>Phaseoleae</taxon>
        <taxon>Mucuna</taxon>
    </lineage>
</organism>
<protein>
    <submittedName>
        <fullName evidence="1">Uncharacterized protein</fullName>
    </submittedName>
</protein>
<keyword evidence="2" id="KW-1185">Reference proteome</keyword>
<accession>A0A371H5N4</accession>
<dbReference type="EMBL" id="QJKJ01003509">
    <property type="protein sequence ID" value="RDX98099.1"/>
    <property type="molecule type" value="Genomic_DNA"/>
</dbReference>
<feature type="non-terminal residue" evidence="1">
    <location>
        <position position="1"/>
    </location>
</feature>
<comment type="caution">
    <text evidence="1">The sequence shown here is derived from an EMBL/GenBank/DDBJ whole genome shotgun (WGS) entry which is preliminary data.</text>
</comment>
<dbReference type="AlphaFoldDB" id="A0A371H5N4"/>
<name>A0A371H5N4_MUCPR</name>
<dbReference type="Proteomes" id="UP000257109">
    <property type="component" value="Unassembled WGS sequence"/>
</dbReference>